<protein>
    <submittedName>
        <fullName evidence="2">Uncharacterized protein</fullName>
    </submittedName>
</protein>
<evidence type="ECO:0000313" key="3">
    <source>
        <dbReference type="Proteomes" id="UP000636709"/>
    </source>
</evidence>
<evidence type="ECO:0000256" key="1">
    <source>
        <dbReference type="SAM" id="MobiDB-lite"/>
    </source>
</evidence>
<dbReference type="AlphaFoldDB" id="A0A835BZK5"/>
<gene>
    <name evidence="2" type="ORF">HU200_026368</name>
</gene>
<comment type="caution">
    <text evidence="2">The sequence shown here is derived from an EMBL/GenBank/DDBJ whole genome shotgun (WGS) entry which is preliminary data.</text>
</comment>
<accession>A0A835BZK5</accession>
<evidence type="ECO:0000313" key="2">
    <source>
        <dbReference type="EMBL" id="KAF8716396.1"/>
    </source>
</evidence>
<reference evidence="2" key="1">
    <citation type="submission" date="2020-07" db="EMBL/GenBank/DDBJ databases">
        <title>Genome sequence and genetic diversity analysis of an under-domesticated orphan crop, white fonio (Digitaria exilis).</title>
        <authorList>
            <person name="Bennetzen J.L."/>
            <person name="Chen S."/>
            <person name="Ma X."/>
            <person name="Wang X."/>
            <person name="Yssel A.E.J."/>
            <person name="Chaluvadi S.R."/>
            <person name="Johnson M."/>
            <person name="Gangashetty P."/>
            <person name="Hamidou F."/>
            <person name="Sanogo M.D."/>
            <person name="Zwaenepoel A."/>
            <person name="Wallace J."/>
            <person name="Van De Peer Y."/>
            <person name="Van Deynze A."/>
        </authorList>
    </citation>
    <scope>NUCLEOTIDE SEQUENCE</scope>
    <source>
        <tissue evidence="2">Leaves</tissue>
    </source>
</reference>
<dbReference type="Proteomes" id="UP000636709">
    <property type="component" value="Unassembled WGS sequence"/>
</dbReference>
<feature type="region of interest" description="Disordered" evidence="1">
    <location>
        <begin position="118"/>
        <end position="137"/>
    </location>
</feature>
<name>A0A835BZK5_9POAL</name>
<proteinExistence type="predicted"/>
<organism evidence="2 3">
    <name type="scientific">Digitaria exilis</name>
    <dbReference type="NCBI Taxonomy" id="1010633"/>
    <lineage>
        <taxon>Eukaryota</taxon>
        <taxon>Viridiplantae</taxon>
        <taxon>Streptophyta</taxon>
        <taxon>Embryophyta</taxon>
        <taxon>Tracheophyta</taxon>
        <taxon>Spermatophyta</taxon>
        <taxon>Magnoliopsida</taxon>
        <taxon>Liliopsida</taxon>
        <taxon>Poales</taxon>
        <taxon>Poaceae</taxon>
        <taxon>PACMAD clade</taxon>
        <taxon>Panicoideae</taxon>
        <taxon>Panicodae</taxon>
        <taxon>Paniceae</taxon>
        <taxon>Anthephorinae</taxon>
        <taxon>Digitaria</taxon>
    </lineage>
</organism>
<sequence>MAAVQVRGPYARAYTFAAASPSPSSRTLDRCHDMMLVRACDSFVFVAWVTTCGGRWLWLLVSYGPEKIAWNLEGVDDRYIPSALAHHATSGQAVGSPRDAMAATRARAWQGSNGRSLWALDSREGPRGPASPRRPGHTLAARDFNRQCPADVSHSTVMRYAHSGHCHGGNGHGHLPRRCTASVRVTPKSTVKAKGTVLGVALPAKRGRDHLHGQLLPFPLARAVRPSIAYLPSPCSTRFISRRPLHITTVSHPSLKGRTPSSFLRAQSIRRRLQLASPFADPFLVPFSVSIVHPPGVMSSTLGVERLGTGDGRAADQVSGGAVGFGRAPALAGECCREEGTSPLERVRRRIRSKVLNQFLALPVS</sequence>
<dbReference type="EMBL" id="JACEFO010001725">
    <property type="protein sequence ID" value="KAF8716396.1"/>
    <property type="molecule type" value="Genomic_DNA"/>
</dbReference>
<keyword evidence="3" id="KW-1185">Reference proteome</keyword>